<organism evidence="4 5">
    <name type="scientific">Butyrivibrio proteoclasticus (strain ATCC 51982 / DSM 14932 / B316)</name>
    <name type="common">Clostridium proteoclasticum</name>
    <dbReference type="NCBI Taxonomy" id="515622"/>
    <lineage>
        <taxon>Bacteria</taxon>
        <taxon>Bacillati</taxon>
        <taxon>Bacillota</taxon>
        <taxon>Clostridia</taxon>
        <taxon>Lachnospirales</taxon>
        <taxon>Lachnospiraceae</taxon>
        <taxon>Butyrivibrio</taxon>
    </lineage>
</organism>
<keyword evidence="2" id="KW-0732">Signal</keyword>
<evidence type="ECO:0000259" key="3">
    <source>
        <dbReference type="Pfam" id="PF07532"/>
    </source>
</evidence>
<dbReference type="SUPFAM" id="SSF69360">
    <property type="entry name" value="Cell wall binding repeat"/>
    <property type="match status" value="2"/>
</dbReference>
<dbReference type="InterPro" id="IPR008979">
    <property type="entry name" value="Galactose-bd-like_sf"/>
</dbReference>
<proteinExistence type="predicted"/>
<dbReference type="SUPFAM" id="SSF75005">
    <property type="entry name" value="Arabinanase/levansucrase/invertase"/>
    <property type="match status" value="1"/>
</dbReference>
<dbReference type="Proteomes" id="UP000001299">
    <property type="component" value="Chromosome 1"/>
</dbReference>
<dbReference type="Pfam" id="PF07532">
    <property type="entry name" value="Big_4"/>
    <property type="match status" value="2"/>
</dbReference>
<gene>
    <name evidence="4" type="primary">xsa43J</name>
    <name evidence="4" type="ordered locus">bpr_I2935</name>
</gene>
<feature type="region of interest" description="Disordered" evidence="1">
    <location>
        <begin position="233"/>
        <end position="337"/>
    </location>
</feature>
<feature type="domain" description="Bacterial Ig-like" evidence="3">
    <location>
        <begin position="1835"/>
        <end position="1874"/>
    </location>
</feature>
<protein>
    <submittedName>
        <fullName evidence="4">Xylosidase/arabinofuranosidase Xsa43J</fullName>
    </submittedName>
</protein>
<feature type="compositionally biased region" description="Basic and acidic residues" evidence="1">
    <location>
        <begin position="270"/>
        <end position="287"/>
    </location>
</feature>
<dbReference type="KEGG" id="bpb:bpr_I2935"/>
<dbReference type="GO" id="GO:0004553">
    <property type="term" value="F:hydrolase activity, hydrolyzing O-glycosyl compounds"/>
    <property type="evidence" value="ECO:0007669"/>
    <property type="project" value="InterPro"/>
</dbReference>
<dbReference type="InterPro" id="IPR039743">
    <property type="entry name" value="6GAL/EXGAL"/>
</dbReference>
<dbReference type="CAZy" id="GH30">
    <property type="family name" value="Glycoside Hydrolase Family 30"/>
</dbReference>
<evidence type="ECO:0000256" key="1">
    <source>
        <dbReference type="SAM" id="MobiDB-lite"/>
    </source>
</evidence>
<feature type="compositionally biased region" description="Acidic residues" evidence="1">
    <location>
        <begin position="304"/>
        <end position="320"/>
    </location>
</feature>
<dbReference type="Gene3D" id="3.20.20.80">
    <property type="entry name" value="Glycosidases"/>
    <property type="match status" value="2"/>
</dbReference>
<dbReference type="CDD" id="cd18825">
    <property type="entry name" value="GH43_CtGH43-like"/>
    <property type="match status" value="1"/>
</dbReference>
<dbReference type="PANTHER" id="PTHR42767">
    <property type="entry name" value="ENDO-BETA-1,6-GALACTANASE"/>
    <property type="match status" value="1"/>
</dbReference>
<dbReference type="PANTHER" id="PTHR42767:SF1">
    <property type="entry name" value="ENDO-BETA-1,6-GALACTANASE-LIKE DOMAIN-CONTAINING PROTEIN"/>
    <property type="match status" value="1"/>
</dbReference>
<dbReference type="Gene3D" id="2.115.10.20">
    <property type="entry name" value="Glycosyl hydrolase domain, family 43"/>
    <property type="match status" value="1"/>
</dbReference>
<feature type="chain" id="PRO_5003139787" evidence="2">
    <location>
        <begin position="29"/>
        <end position="2284"/>
    </location>
</feature>
<evidence type="ECO:0000313" key="4">
    <source>
        <dbReference type="EMBL" id="ADL35665.1"/>
    </source>
</evidence>
<name>E0RVY3_BUTPB</name>
<feature type="signal peptide" evidence="2">
    <location>
        <begin position="1"/>
        <end position="28"/>
    </location>
</feature>
<sequence length="2284" mass="251936">MQRNWRRVLASVLGVTTAFTTAFTSGSAATVTTQAAEGKVDRTVKLSPAIASVFNDTDGDGFGEFQGFGTSLCWWANRVGYSDELTKQSATAFFDKEEGLGMTIGRYNVGGGDNVGESPEVPVNEKAYFYDTSSENLSYSGSKMSVSTNTSLADASYSKSDADFGLTSGQKVGSFNAIGWINNLDGEIGSGDNLHYLINSEEDGTYTIKMLFTLSGTNKRGVSIKVTSEDMTTYSHENKEAGTEGEVVVSGDDLEGDSKKDEAASEATSAEEKAADEAVTEASKEKDEVSEDSSDRASTASSEDISEEETKEETTDEAASEDSVNPVTDKESATDKLLAVTNGESKVYTVPSSEVNKNLVASGNNNMLYVVTFSDVELKAGVNKIDIGGADGDWCLDFVKMAVIKSGEEGVLPESSDFLHGAHIKRSDSIVPGYATDVTKINLEKHDAEYYETNFVRADFDCGYAWNYDWDADRNQMNVLIAAAQAAGDEFIGEAFSNSPPYFMTVSGCSSGGVDPNVDNLREDSYTAFACYMADVIEHWADEGVINFQSTTPMNEPYTNYWSAFNNKQEGCHFDIGESQSRILVELNKELEKKGIDILISASDETSIDTAITSFNALTDDAKEVVDRIDAHTYSGSNRAGLKALSESAGKNLWMSEVDGTFTAGTNAGEMRAGLGFAQRIITDVNGMMPSAWIMWDAVDVHIDSNNEFDTATRESVERTLSNGDGFWGIAIADHDTQELLLSKKYYAFGQFSRYIRPGYAIIGSSDSTVAAYDPKEGKVVIVAVNTAENDQTWKFNLQDFSEIGSKVTAIRTSGSRADGENWADVTASDDIVVDKATKNVTATLKANSITTYIVEGVVYDSSAESVVAVDDKNIYAAKGTLPVLPETVSVKTSKNNTINAKVTWDLENVDLATASEVTGTLDGYGYEVTYAIKYVDPNMAWYIDCNDNEVGHTSYRTMDSYADLFNEVSDQKYDGTWGRLADYGAYNNSDDDPWAYGWYAYSNQSIDYTVPLEAGNYTLTFGFKEWWNQSRPMSIYAVTDGGETLIGNTNTKNGNNNWNTPVYSYSQEEAGNVTFSVRKNGGPDPVLSFIRIQKNLNLDELKSVLAKAQVMDTSDYSESKSARLHSLFERAQRLMLRAATTQEDVDLLAKEISEFVETDGNVFSEEEIAANDYVLYLVDVASKETTQVPEGYKLGLYQSVTDQEDAVDAGTGLKWGYGTDPSYGVRVNGGASDGTLTGTYAYMSDKGWTYEKGVSGLYYSFELPDRSNNEYLVTIGVKSPWSARDISYDLEGVNVESGLNLGQGSLVERTYNVEVTDGTLNLYAYATNRTSSYVDPLLSYVIVKAVPEYTYETLISAINKYRAEMEGKVYSEKSLAVFEEAVVKAQALIDVKSTDVAAIKKAYKDLEEAFKALAIVVTYSSITGVEGAPLYDNNGILVQAHGGQIQQFTIDGVTKYYWYGEDKTYDYQPVVGVHLYTSTDLYNWTDEGVPFRAIPIADEDYGKFKEAGYKADLSIFEEDKYFASLYSDYKDQAADDSQYDNKLEEVYWNIAADRTVMERPKVLYNDKTGKYVMWWHCDGNTKSNPTGSNYGKAKAGVAISDSPFGPFKFLGAYKLNYSETADHQWDSDESAWGSVRDMNVFKDDDGTAYVMYSSDGNTNMYIAKLNDEYTYLAKDQKHAVLGEDFTLNFAGASREAPAMFKYNGTYYMITSGCTGWDPNPASYAYASSPLGPWTTVNNPCTDDGANTTYRTQSTCVFPVDAAAGKFIYMGDRWNSGDLSESRYVWLPVEFLAGNKIALRSYSNWTLDELENKGVFEINTKLPEYALSKEDLEEKLPSEVELTLSDGSTVTKAVTWNTNSARLVGDVEITGTLADFNRSFAITVSMIPEKMIYFYDSASRNVLGDEEASYLTSARSVLKKQLRNASADEDFATTKVSGYRGVRSSENAEKYDVGFKNSGSDIWGHGFWAAGNKPIDYVFTLEEGQYTVATGYQEWWNTSRPTRITVTDASGKELARQNFTLGSSDSARLETVSFELTEDTQVTVRVAKTGNPDPVLSFIAVIKDNLEKEPEDEGTLIKKYGKYYLVTEDGEKLTGFHEVDGILRYFDENTGVMAINKWVTVGDNKYRALDEGRIASNEIIREYGSDYYLGEDGVLVTGLFDYNGDKYYAKANGKIVKSGLLEIDGEYYIPDSDGRLMHDIKTEVYFSEYILGSDCKAVKGFTTYEGQRYYGKANGRVAKDYMFTVDGDTYYAKNDGTLAVSETITRYFKKYTFDENGKLISVGK</sequence>
<dbReference type="InterPro" id="IPR017853">
    <property type="entry name" value="GH"/>
</dbReference>
<dbReference type="InterPro" id="IPR011081">
    <property type="entry name" value="Big_4"/>
</dbReference>
<dbReference type="RefSeq" id="WP_013282317.1">
    <property type="nucleotide sequence ID" value="NC_014387.1"/>
</dbReference>
<dbReference type="InterPro" id="IPR013780">
    <property type="entry name" value="Glyco_hydro_b"/>
</dbReference>
<dbReference type="Gene3D" id="2.60.40.1180">
    <property type="entry name" value="Golgi alpha-mannosidase II"/>
    <property type="match status" value="1"/>
</dbReference>
<accession>E0RVY3</accession>
<dbReference type="InterPro" id="IPR023296">
    <property type="entry name" value="Glyco_hydro_beta-prop_sf"/>
</dbReference>
<feature type="domain" description="Bacterial Ig-like" evidence="3">
    <location>
        <begin position="871"/>
        <end position="925"/>
    </location>
</feature>
<dbReference type="CAZy" id="GH43">
    <property type="family name" value="Glycoside Hydrolase Family 43"/>
</dbReference>
<dbReference type="eggNOG" id="COG5520">
    <property type="taxonomic scope" value="Bacteria"/>
</dbReference>
<evidence type="ECO:0000256" key="2">
    <source>
        <dbReference type="SAM" id="SignalP"/>
    </source>
</evidence>
<dbReference type="SUPFAM" id="SSF51011">
    <property type="entry name" value="Glycosyl hydrolase domain"/>
    <property type="match status" value="1"/>
</dbReference>
<dbReference type="STRING" id="515622.bpr_I2935"/>
<evidence type="ECO:0000313" key="5">
    <source>
        <dbReference type="Proteomes" id="UP000001299"/>
    </source>
</evidence>
<keyword evidence="5" id="KW-1185">Reference proteome</keyword>
<dbReference type="Gene3D" id="2.10.270.10">
    <property type="entry name" value="Cholin Binding"/>
    <property type="match status" value="3"/>
</dbReference>
<dbReference type="SUPFAM" id="SSF51445">
    <property type="entry name" value="(Trans)glycosidases"/>
    <property type="match status" value="1"/>
</dbReference>
<dbReference type="HOGENOM" id="CLU_230318_0_0_9"/>
<dbReference type="SUPFAM" id="SSF49785">
    <property type="entry name" value="Galactose-binding domain-like"/>
    <property type="match status" value="1"/>
</dbReference>
<dbReference type="eggNOG" id="COG5263">
    <property type="taxonomic scope" value="Bacteria"/>
</dbReference>
<dbReference type="EMBL" id="CP001810">
    <property type="protein sequence ID" value="ADL35665.1"/>
    <property type="molecule type" value="Genomic_DNA"/>
</dbReference>
<reference evidence="4 5" key="1">
    <citation type="journal article" date="2010" name="PLoS ONE">
        <title>The glycobiome of the rumen bacterium Butyrivibrio proteoclasticus B316(T) highlights adaptation to a polysaccharide-rich environment.</title>
        <authorList>
            <person name="Kelly W.J."/>
            <person name="Leahy S.C."/>
            <person name="Altermann E."/>
            <person name="Yeoman C.J."/>
            <person name="Dunne J.C."/>
            <person name="Kong Z."/>
            <person name="Pacheco D.M."/>
            <person name="Li D."/>
            <person name="Noel S.J."/>
            <person name="Moon C.D."/>
            <person name="Cookson A.L."/>
            <person name="Attwood G.T."/>
        </authorList>
    </citation>
    <scope>NUCLEOTIDE SEQUENCE [LARGE SCALE GENOMIC DNA]</scope>
    <source>
        <strain evidence="5">ATCC 51982 / DSM 14932 / B316</strain>
    </source>
</reference>